<proteinExistence type="predicted"/>
<comment type="caution">
    <text evidence="1">The sequence shown here is derived from an EMBL/GenBank/DDBJ whole genome shotgun (WGS) entry which is preliminary data.</text>
</comment>
<dbReference type="EMBL" id="CM056744">
    <property type="protein sequence ID" value="KAJ8665432.1"/>
    <property type="molecule type" value="Genomic_DNA"/>
</dbReference>
<gene>
    <name evidence="1" type="ORF">QAD02_007094</name>
</gene>
<name>A0ACC2N2R5_9HYME</name>
<evidence type="ECO:0000313" key="1">
    <source>
        <dbReference type="EMBL" id="KAJ8665432.1"/>
    </source>
</evidence>
<dbReference type="Proteomes" id="UP001239111">
    <property type="component" value="Chromosome 4"/>
</dbReference>
<evidence type="ECO:0000313" key="2">
    <source>
        <dbReference type="Proteomes" id="UP001239111"/>
    </source>
</evidence>
<protein>
    <submittedName>
        <fullName evidence="1">Uncharacterized protein</fullName>
    </submittedName>
</protein>
<reference evidence="1" key="1">
    <citation type="submission" date="2023-04" db="EMBL/GenBank/DDBJ databases">
        <title>A chromosome-level genome assembly of the parasitoid wasp Eretmocerus hayati.</title>
        <authorList>
            <person name="Zhong Y."/>
            <person name="Liu S."/>
            <person name="Liu Y."/>
        </authorList>
    </citation>
    <scope>NUCLEOTIDE SEQUENCE</scope>
    <source>
        <strain evidence="1">ZJU_SS_LIU_2023</strain>
    </source>
</reference>
<keyword evidence="2" id="KW-1185">Reference proteome</keyword>
<accession>A0ACC2N2R5</accession>
<organism evidence="1 2">
    <name type="scientific">Eretmocerus hayati</name>
    <dbReference type="NCBI Taxonomy" id="131215"/>
    <lineage>
        <taxon>Eukaryota</taxon>
        <taxon>Metazoa</taxon>
        <taxon>Ecdysozoa</taxon>
        <taxon>Arthropoda</taxon>
        <taxon>Hexapoda</taxon>
        <taxon>Insecta</taxon>
        <taxon>Pterygota</taxon>
        <taxon>Neoptera</taxon>
        <taxon>Endopterygota</taxon>
        <taxon>Hymenoptera</taxon>
        <taxon>Apocrita</taxon>
        <taxon>Proctotrupomorpha</taxon>
        <taxon>Chalcidoidea</taxon>
        <taxon>Aphelinidae</taxon>
        <taxon>Aphelininae</taxon>
        <taxon>Eretmocerus</taxon>
    </lineage>
</organism>
<sequence>METSNFVTKAQVFNREVDRLDDFWVAVIDEEQHTYKGLLNIIKTICICFHGNADVERGFSANKRILQDNQKEKTLISFRHVWHAVHEVGGIQNVILTKSMIRAVQNASSRRRDDIQLQKSMEEKASISETERKTKKRRMQHLQRQREELAATYNAKRQHLEDEILILQKNC</sequence>